<keyword evidence="3" id="KW-1185">Reference proteome</keyword>
<dbReference type="SUPFAM" id="SSF51556">
    <property type="entry name" value="Metallo-dependent hydrolases"/>
    <property type="match status" value="1"/>
</dbReference>
<dbReference type="Gene3D" id="3.20.20.140">
    <property type="entry name" value="Metal-dependent hydrolases"/>
    <property type="match status" value="1"/>
</dbReference>
<reference evidence="2 3" key="1">
    <citation type="journal article" date="2023" name="Commun. Biol.">
        <title>Genome analysis of Parmales, the sister group of diatoms, reveals the evolutionary specialization of diatoms from phago-mixotrophs to photoautotrophs.</title>
        <authorList>
            <person name="Ban H."/>
            <person name="Sato S."/>
            <person name="Yoshikawa S."/>
            <person name="Yamada K."/>
            <person name="Nakamura Y."/>
            <person name="Ichinomiya M."/>
            <person name="Sato N."/>
            <person name="Blanc-Mathieu R."/>
            <person name="Endo H."/>
            <person name="Kuwata A."/>
            <person name="Ogata H."/>
        </authorList>
    </citation>
    <scope>NUCLEOTIDE SEQUENCE [LARGE SCALE GENOMIC DNA]</scope>
</reference>
<accession>A0ABQ6N632</accession>
<protein>
    <recommendedName>
        <fullName evidence="1">Amidohydrolase-related domain-containing protein</fullName>
    </recommendedName>
</protein>
<dbReference type="Proteomes" id="UP001165060">
    <property type="component" value="Unassembled WGS sequence"/>
</dbReference>
<proteinExistence type="predicted"/>
<comment type="caution">
    <text evidence="2">The sequence shown here is derived from an EMBL/GenBank/DDBJ whole genome shotgun (WGS) entry which is preliminary data.</text>
</comment>
<feature type="domain" description="Amidohydrolase-related" evidence="1">
    <location>
        <begin position="168"/>
        <end position="293"/>
    </location>
</feature>
<name>A0ABQ6N632_9STRA</name>
<dbReference type="InterPro" id="IPR006680">
    <property type="entry name" value="Amidohydro-rel"/>
</dbReference>
<evidence type="ECO:0000313" key="2">
    <source>
        <dbReference type="EMBL" id="GMI40531.1"/>
    </source>
</evidence>
<sequence>MKICEACGLEFSRKLTKASHSCPVVTKPQFSDCFSCAVTQINPSGVKDSYPHWWSAFNWLPSLNSMGLPLGINIEEMVDHHTHIVGTGDSGSGCYLNSEIFSVKHPISYIKMRAFMSGTGLQDFRDADESMVARLVQLIGASNLDNEKARHGRNFILAFDEVYEEDGRKAVEKSTFHVPNDYILRLARTHPDHFLPCVSVHPYRKDAISELRRCARAGARLVKWLPNSMFIDPTHEKCGPFFEAMKELDMVLLCHVGEEHSVDAMGLDNELGNPLRLRAPLDKGVRVIAAHCATEGYCNDIDSDGRERVECFDMFLRLMDEKKYEGLLFGDISAVLAFRRIGYLPTLLDRADLHPRLVNGSDYPVPALNIVVHTSKLVKAGLITAGERAAIDEVYKSNPLLCDFVLKRALRSKKGGRFSDCIFTNNGALGVAALRSEAGVDVK</sequence>
<evidence type="ECO:0000259" key="1">
    <source>
        <dbReference type="Pfam" id="PF04909"/>
    </source>
</evidence>
<evidence type="ECO:0000313" key="3">
    <source>
        <dbReference type="Proteomes" id="UP001165060"/>
    </source>
</evidence>
<dbReference type="EMBL" id="BRYB01000941">
    <property type="protein sequence ID" value="GMI40531.1"/>
    <property type="molecule type" value="Genomic_DNA"/>
</dbReference>
<gene>
    <name evidence="2" type="ORF">TeGR_g9374</name>
</gene>
<dbReference type="InterPro" id="IPR032466">
    <property type="entry name" value="Metal_Hydrolase"/>
</dbReference>
<dbReference type="Pfam" id="PF04909">
    <property type="entry name" value="Amidohydro_2"/>
    <property type="match status" value="1"/>
</dbReference>
<organism evidence="2 3">
    <name type="scientific">Tetraparma gracilis</name>
    <dbReference type="NCBI Taxonomy" id="2962635"/>
    <lineage>
        <taxon>Eukaryota</taxon>
        <taxon>Sar</taxon>
        <taxon>Stramenopiles</taxon>
        <taxon>Ochrophyta</taxon>
        <taxon>Bolidophyceae</taxon>
        <taxon>Parmales</taxon>
        <taxon>Triparmaceae</taxon>
        <taxon>Tetraparma</taxon>
    </lineage>
</organism>